<dbReference type="EMBL" id="CAJNOI010000002">
    <property type="protein sequence ID" value="CAF0727885.1"/>
    <property type="molecule type" value="Genomic_DNA"/>
</dbReference>
<dbReference type="OrthoDB" id="10453207at2759"/>
<sequence length="105" mass="12025">MVNALLRVYAIDKTRIITSQKYFQSIVTVFTKTLLQICKDVPEDALLQERATNILDSLLTNFAEDDLLKKCLELFFPKKTTPSTGNVFDKCLRDESRSFSMIAEI</sequence>
<evidence type="ECO:0000313" key="1">
    <source>
        <dbReference type="EMBL" id="CAF0727885.1"/>
    </source>
</evidence>
<organism evidence="2 3">
    <name type="scientific">Adineta steineri</name>
    <dbReference type="NCBI Taxonomy" id="433720"/>
    <lineage>
        <taxon>Eukaryota</taxon>
        <taxon>Metazoa</taxon>
        <taxon>Spiralia</taxon>
        <taxon>Gnathifera</taxon>
        <taxon>Rotifera</taxon>
        <taxon>Eurotatoria</taxon>
        <taxon>Bdelloidea</taxon>
        <taxon>Adinetida</taxon>
        <taxon>Adinetidae</taxon>
        <taxon>Adineta</taxon>
    </lineage>
</organism>
<keyword evidence="3" id="KW-1185">Reference proteome</keyword>
<dbReference type="Proteomes" id="UP000663877">
    <property type="component" value="Unassembled WGS sequence"/>
</dbReference>
<reference evidence="2" key="1">
    <citation type="submission" date="2021-02" db="EMBL/GenBank/DDBJ databases">
        <authorList>
            <person name="Nowell W R."/>
        </authorList>
    </citation>
    <scope>NUCLEOTIDE SEQUENCE</scope>
</reference>
<accession>A0A815U9U7</accession>
<protein>
    <submittedName>
        <fullName evidence="2">Uncharacterized protein</fullName>
    </submittedName>
</protein>
<dbReference type="Proteomes" id="UP000663832">
    <property type="component" value="Unassembled WGS sequence"/>
</dbReference>
<dbReference type="AlphaFoldDB" id="A0A815U9U7"/>
<proteinExistence type="predicted"/>
<evidence type="ECO:0000313" key="3">
    <source>
        <dbReference type="Proteomes" id="UP000663832"/>
    </source>
</evidence>
<dbReference type="EMBL" id="CAJNOM010000588">
    <property type="protein sequence ID" value="CAF1513014.1"/>
    <property type="molecule type" value="Genomic_DNA"/>
</dbReference>
<evidence type="ECO:0000313" key="2">
    <source>
        <dbReference type="EMBL" id="CAF1513014.1"/>
    </source>
</evidence>
<gene>
    <name evidence="1" type="ORF">BJG266_LOCUS934</name>
    <name evidence="2" type="ORF">QVE165_LOCUS44249</name>
</gene>
<name>A0A815U9U7_9BILA</name>
<comment type="caution">
    <text evidence="2">The sequence shown here is derived from an EMBL/GenBank/DDBJ whole genome shotgun (WGS) entry which is preliminary data.</text>
</comment>